<gene>
    <name evidence="2" type="ORF">DFR63_1676</name>
</gene>
<dbReference type="Gene3D" id="1.10.10.10">
    <property type="entry name" value="Winged helix-like DNA-binding domain superfamily/Winged helix DNA-binding domain"/>
    <property type="match status" value="1"/>
</dbReference>
<dbReference type="InterPro" id="IPR036388">
    <property type="entry name" value="WH-like_DNA-bd_sf"/>
</dbReference>
<dbReference type="AlphaFoldDB" id="A0A3E0AW29"/>
<dbReference type="InterPro" id="IPR005149">
    <property type="entry name" value="Tscrpt_reg_PadR_N"/>
</dbReference>
<dbReference type="SUPFAM" id="SSF46785">
    <property type="entry name" value="Winged helix' DNA-binding domain"/>
    <property type="match status" value="1"/>
</dbReference>
<keyword evidence="3" id="KW-1185">Reference proteome</keyword>
<evidence type="ECO:0000313" key="3">
    <source>
        <dbReference type="Proteomes" id="UP000257076"/>
    </source>
</evidence>
<dbReference type="Proteomes" id="UP000257076">
    <property type="component" value="Unassembled WGS sequence"/>
</dbReference>
<reference evidence="2 3" key="1">
    <citation type="submission" date="2018-08" db="EMBL/GenBank/DDBJ databases">
        <title>Genomic Encyclopedia of Type Strains, Phase IV (KMG-IV): sequencing the most valuable type-strain genomes for metagenomic binning, comparative biology and taxonomic classification.</title>
        <authorList>
            <person name="Goeker M."/>
        </authorList>
    </citation>
    <scope>NUCLEOTIDE SEQUENCE [LARGE SCALE GENOMIC DNA]</scope>
    <source>
        <strain evidence="2 3">DSM 17274</strain>
    </source>
</reference>
<dbReference type="InterPro" id="IPR036390">
    <property type="entry name" value="WH_DNA-bd_sf"/>
</dbReference>
<dbReference type="EMBL" id="QUMW01000012">
    <property type="protein sequence ID" value="REG23929.1"/>
    <property type="molecule type" value="Genomic_DNA"/>
</dbReference>
<evidence type="ECO:0000259" key="1">
    <source>
        <dbReference type="Pfam" id="PF03551"/>
    </source>
</evidence>
<dbReference type="PANTHER" id="PTHR33169:SF13">
    <property type="entry name" value="PADR-FAMILY TRANSCRIPTIONAL REGULATOR"/>
    <property type="match status" value="1"/>
</dbReference>
<accession>A0A3E0AW29</accession>
<dbReference type="InterPro" id="IPR052509">
    <property type="entry name" value="Metal_resp_DNA-bind_regulator"/>
</dbReference>
<name>A0A3E0AW29_9STAP</name>
<comment type="caution">
    <text evidence="2">The sequence shown here is derived from an EMBL/GenBank/DDBJ whole genome shotgun (WGS) entry which is preliminary data.</text>
</comment>
<dbReference type="RefSeq" id="WP_115885467.1">
    <property type="nucleotide sequence ID" value="NZ_CBCSHX010000011.1"/>
</dbReference>
<sequence>MRPKLLPLSETMHLIMLALRKPLHGYAIMQLVNEMSDGEVNIAAGTLYGALDNLKKHHYIELISNPGERRKVYQVTELGEEILATENMRLKKFISLYENGDGSNE</sequence>
<protein>
    <submittedName>
        <fullName evidence="2">PadR family transcriptional regulator</fullName>
    </submittedName>
</protein>
<proteinExistence type="predicted"/>
<evidence type="ECO:0000313" key="2">
    <source>
        <dbReference type="EMBL" id="REG23929.1"/>
    </source>
</evidence>
<organism evidence="2 3">
    <name type="scientific">Jeotgalicoccus halotolerans</name>
    <dbReference type="NCBI Taxonomy" id="157227"/>
    <lineage>
        <taxon>Bacteria</taxon>
        <taxon>Bacillati</taxon>
        <taxon>Bacillota</taxon>
        <taxon>Bacilli</taxon>
        <taxon>Bacillales</taxon>
        <taxon>Staphylococcaceae</taxon>
        <taxon>Jeotgalicoccus</taxon>
    </lineage>
</organism>
<dbReference type="PANTHER" id="PTHR33169">
    <property type="entry name" value="PADR-FAMILY TRANSCRIPTIONAL REGULATOR"/>
    <property type="match status" value="1"/>
</dbReference>
<dbReference type="OrthoDB" id="9814826at2"/>
<feature type="domain" description="Transcription regulator PadR N-terminal" evidence="1">
    <location>
        <begin position="16"/>
        <end position="84"/>
    </location>
</feature>
<dbReference type="Pfam" id="PF03551">
    <property type="entry name" value="PadR"/>
    <property type="match status" value="1"/>
</dbReference>